<feature type="transmembrane region" description="Helical" evidence="1">
    <location>
        <begin position="6"/>
        <end position="25"/>
    </location>
</feature>
<evidence type="ECO:0000313" key="4">
    <source>
        <dbReference type="Proteomes" id="UP000263928"/>
    </source>
</evidence>
<dbReference type="EMBL" id="UNQJ01000010">
    <property type="protein sequence ID" value="SYZ33646.1"/>
    <property type="molecule type" value="Genomic_DNA"/>
</dbReference>
<evidence type="ECO:0000313" key="5">
    <source>
        <dbReference type="Proteomes" id="UP000279336"/>
    </source>
</evidence>
<organism evidence="3 4">
    <name type="scientific">Propionibacterium australiense</name>
    <dbReference type="NCBI Taxonomy" id="119981"/>
    <lineage>
        <taxon>Bacteria</taxon>
        <taxon>Bacillati</taxon>
        <taxon>Actinomycetota</taxon>
        <taxon>Actinomycetes</taxon>
        <taxon>Propionibacteriales</taxon>
        <taxon>Propionibacteriaceae</taxon>
        <taxon>Propionibacterium</taxon>
    </lineage>
</organism>
<reference evidence="2 5" key="3">
    <citation type="submission" date="2018-10" db="EMBL/GenBank/DDBJ databases">
        <title>Propionibacterium australiense Genome Sequencing and Assembly.</title>
        <authorList>
            <person name="Bernier A.-M."/>
            <person name="Bernard K."/>
        </authorList>
    </citation>
    <scope>NUCLEOTIDE SEQUENCE [LARGE SCALE GENOMIC DNA]</scope>
    <source>
        <strain evidence="2 5">NML98A078</strain>
    </source>
</reference>
<evidence type="ECO:0000256" key="1">
    <source>
        <dbReference type="SAM" id="Phobius"/>
    </source>
</evidence>
<proteinExistence type="predicted"/>
<dbReference type="OrthoDB" id="3826732at2"/>
<keyword evidence="1" id="KW-0472">Membrane</keyword>
<evidence type="ECO:0000313" key="2">
    <source>
        <dbReference type="EMBL" id="RLP08572.1"/>
    </source>
</evidence>
<dbReference type="Proteomes" id="UP000263928">
    <property type="component" value="Unassembled WGS sequence"/>
</dbReference>
<dbReference type="PANTHER" id="PTHR35007">
    <property type="entry name" value="INTEGRAL MEMBRANE PROTEIN-RELATED"/>
    <property type="match status" value="1"/>
</dbReference>
<gene>
    <name evidence="2" type="ORF">D7U36_09000</name>
    <name evidence="3" type="ORF">PROPAUS_1566</name>
</gene>
<dbReference type="RefSeq" id="WP_119161987.1">
    <property type="nucleotide sequence ID" value="NZ_LR134442.1"/>
</dbReference>
<keyword evidence="4" id="KW-1185">Reference proteome</keyword>
<accession>A0A383S8Q6</accession>
<feature type="transmembrane region" description="Helical" evidence="1">
    <location>
        <begin position="127"/>
        <end position="144"/>
    </location>
</feature>
<name>A0A383S8Q6_9ACTN</name>
<feature type="transmembrane region" description="Helical" evidence="1">
    <location>
        <begin position="275"/>
        <end position="296"/>
    </location>
</feature>
<reference evidence="3" key="1">
    <citation type="submission" date="2018-08" db="EMBL/GenBank/DDBJ databases">
        <authorList>
            <person name="Ferrada E.E."/>
            <person name="Latorre B.A."/>
        </authorList>
    </citation>
    <scope>NUCLEOTIDE SEQUENCE [LARGE SCALE GENOMIC DNA]</scope>
    <source>
        <strain evidence="3">Propionibacterium_australiense1</strain>
    </source>
</reference>
<dbReference type="EMBL" id="RCIW01000013">
    <property type="protein sequence ID" value="RLP08572.1"/>
    <property type="molecule type" value="Genomic_DNA"/>
</dbReference>
<feature type="transmembrane region" description="Helical" evidence="1">
    <location>
        <begin position="101"/>
        <end position="121"/>
    </location>
</feature>
<dbReference type="PANTHER" id="PTHR35007:SF1">
    <property type="entry name" value="PILUS ASSEMBLY PROTEIN"/>
    <property type="match status" value="1"/>
</dbReference>
<sequence>MIVEPLILAALAGLLLGAGLFWVLLGSCRRAVRMADAFAVLDGRTGQEALALAELGYDADSALERLGARAYTRLHIPLGERSMSLLGLHDRSIGDFVAEKIILALAGLAVPALVVALSALMGAPLPAPAAGLSLLAAAAGWWWPDLALRRGTERIRYDADEALLTLFDLVLLERMSNRSGVQALEAAASVSAAPVFRRVRGVLAQANLEQRAPWPGLRALAGELRLPALGDLADIMQLDEQGAALTEPLAARVEELRDAHLAVERTTAQEASEAMTVWMALPVMIFGLALIAPPMLRLAGLA</sequence>
<dbReference type="Proteomes" id="UP000279336">
    <property type="component" value="Unassembled WGS sequence"/>
</dbReference>
<reference evidence="4" key="2">
    <citation type="submission" date="2018-08" db="EMBL/GenBank/DDBJ databases">
        <authorList>
            <person name="Hornung B."/>
        </authorList>
    </citation>
    <scope>NUCLEOTIDE SEQUENCE [LARGE SCALE GENOMIC DNA]</scope>
</reference>
<dbReference type="AlphaFoldDB" id="A0A383S8Q6"/>
<keyword evidence="1" id="KW-1133">Transmembrane helix</keyword>
<protein>
    <recommendedName>
        <fullName evidence="6">Type II secretion system (T2SS), protein F</fullName>
    </recommendedName>
</protein>
<keyword evidence="1" id="KW-0812">Transmembrane</keyword>
<evidence type="ECO:0000313" key="3">
    <source>
        <dbReference type="EMBL" id="SYZ33646.1"/>
    </source>
</evidence>
<evidence type="ECO:0008006" key="6">
    <source>
        <dbReference type="Google" id="ProtNLM"/>
    </source>
</evidence>